<dbReference type="Proteomes" id="UP000823674">
    <property type="component" value="Chromosome A09"/>
</dbReference>
<name>A0ABQ7LCS3_BRACM</name>
<comment type="caution">
    <text evidence="1">The sequence shown here is derived from an EMBL/GenBank/DDBJ whole genome shotgun (WGS) entry which is preliminary data.</text>
</comment>
<sequence>MAQGRLCNRDGLILTAMVLTEFSNVGVNTLVKSVTSKGVSPCVVRLLLRFWISSSSSSCLLLLQIKISSSADFFNSLQNGTSWSNCTKFQRMN</sequence>
<dbReference type="EMBL" id="JADBGQ010000008">
    <property type="protein sequence ID" value="KAG5383369.1"/>
    <property type="molecule type" value="Genomic_DNA"/>
</dbReference>
<evidence type="ECO:0000313" key="1">
    <source>
        <dbReference type="EMBL" id="KAG5383369.1"/>
    </source>
</evidence>
<evidence type="ECO:0000313" key="2">
    <source>
        <dbReference type="Proteomes" id="UP000823674"/>
    </source>
</evidence>
<gene>
    <name evidence="1" type="primary">A09g504320.1_BraROA</name>
    <name evidence="1" type="ORF">IGI04_034839</name>
</gene>
<accession>A0ABQ7LCS3</accession>
<reference evidence="1 2" key="1">
    <citation type="submission" date="2021-03" db="EMBL/GenBank/DDBJ databases">
        <authorList>
            <person name="King G.J."/>
            <person name="Bancroft I."/>
            <person name="Baten A."/>
            <person name="Bloomfield J."/>
            <person name="Borpatragohain P."/>
            <person name="He Z."/>
            <person name="Irish N."/>
            <person name="Irwin J."/>
            <person name="Liu K."/>
            <person name="Mauleon R.P."/>
            <person name="Moore J."/>
            <person name="Morris R."/>
            <person name="Ostergaard L."/>
            <person name="Wang B."/>
            <person name="Wells R."/>
        </authorList>
    </citation>
    <scope>NUCLEOTIDE SEQUENCE [LARGE SCALE GENOMIC DNA]</scope>
    <source>
        <strain evidence="1">R-o-18</strain>
        <tissue evidence="1">Leaf</tissue>
    </source>
</reference>
<keyword evidence="2" id="KW-1185">Reference proteome</keyword>
<proteinExistence type="predicted"/>
<organism evidence="1 2">
    <name type="scientific">Brassica rapa subsp. trilocularis</name>
    <dbReference type="NCBI Taxonomy" id="1813537"/>
    <lineage>
        <taxon>Eukaryota</taxon>
        <taxon>Viridiplantae</taxon>
        <taxon>Streptophyta</taxon>
        <taxon>Embryophyta</taxon>
        <taxon>Tracheophyta</taxon>
        <taxon>Spermatophyta</taxon>
        <taxon>Magnoliopsida</taxon>
        <taxon>eudicotyledons</taxon>
        <taxon>Gunneridae</taxon>
        <taxon>Pentapetalae</taxon>
        <taxon>rosids</taxon>
        <taxon>malvids</taxon>
        <taxon>Brassicales</taxon>
        <taxon>Brassicaceae</taxon>
        <taxon>Brassiceae</taxon>
        <taxon>Brassica</taxon>
    </lineage>
</organism>
<protein>
    <recommendedName>
        <fullName evidence="3">Secreted protein</fullName>
    </recommendedName>
</protein>
<evidence type="ECO:0008006" key="3">
    <source>
        <dbReference type="Google" id="ProtNLM"/>
    </source>
</evidence>